<feature type="transmembrane region" description="Helical" evidence="6">
    <location>
        <begin position="225"/>
        <end position="246"/>
    </location>
</feature>
<evidence type="ECO:0000256" key="1">
    <source>
        <dbReference type="ARBA" id="ARBA00004141"/>
    </source>
</evidence>
<feature type="transmembrane region" description="Helical" evidence="6">
    <location>
        <begin position="103"/>
        <end position="122"/>
    </location>
</feature>
<comment type="subcellular location">
    <subcellularLocation>
        <location evidence="6">Cell membrane</location>
        <topology evidence="6">Multi-pass membrane protein</topology>
    </subcellularLocation>
    <subcellularLocation>
        <location evidence="1">Membrane</location>
        <topology evidence="1">Multi-pass membrane protein</topology>
    </subcellularLocation>
</comment>
<dbReference type="KEGG" id="salx:SALLE_v1c08520"/>
<keyword evidence="3 6" id="KW-0812">Transmembrane</keyword>
<dbReference type="InterPro" id="IPR051598">
    <property type="entry name" value="TSUP/Inactive_protease-like"/>
</dbReference>
<feature type="transmembrane region" description="Helical" evidence="6">
    <location>
        <begin position="51"/>
        <end position="69"/>
    </location>
</feature>
<dbReference type="OrthoDB" id="392097at2"/>
<feature type="transmembrane region" description="Helical" evidence="6">
    <location>
        <begin position="6"/>
        <end position="39"/>
    </location>
</feature>
<proteinExistence type="inferred from homology"/>
<evidence type="ECO:0000256" key="5">
    <source>
        <dbReference type="ARBA" id="ARBA00023136"/>
    </source>
</evidence>
<comment type="similarity">
    <text evidence="2 6">Belongs to the 4-toluene sulfonate uptake permease (TSUP) (TC 2.A.102) family.</text>
</comment>
<dbReference type="EMBL" id="CP031376">
    <property type="protein sequence ID" value="AXK51522.1"/>
    <property type="molecule type" value="Genomic_DNA"/>
</dbReference>
<keyword evidence="6" id="KW-1003">Cell membrane</keyword>
<evidence type="ECO:0000256" key="6">
    <source>
        <dbReference type="RuleBase" id="RU363041"/>
    </source>
</evidence>
<organism evidence="7 8">
    <name type="scientific">Spiroplasma alleghenense</name>
    <dbReference type="NCBI Taxonomy" id="216931"/>
    <lineage>
        <taxon>Bacteria</taxon>
        <taxon>Bacillati</taxon>
        <taxon>Mycoplasmatota</taxon>
        <taxon>Mollicutes</taxon>
        <taxon>Entomoplasmatales</taxon>
        <taxon>Spiroplasmataceae</taxon>
        <taxon>Spiroplasma</taxon>
    </lineage>
</organism>
<reference evidence="7 8" key="1">
    <citation type="submission" date="2018-07" db="EMBL/GenBank/DDBJ databases">
        <title>Complete genome sequence of Spiroplasma alleghenense PLHS-1 (ATCC 51752).</title>
        <authorList>
            <person name="Chou L."/>
            <person name="Lee T.-Y."/>
            <person name="Tsai Y.-M."/>
            <person name="Kuo C.-H."/>
        </authorList>
    </citation>
    <scope>NUCLEOTIDE SEQUENCE [LARGE SCALE GENOMIC DNA]</scope>
    <source>
        <strain evidence="7 8">PLHS-1</strain>
    </source>
</reference>
<dbReference type="PANTHER" id="PTHR43701">
    <property type="entry name" value="MEMBRANE TRANSPORTER PROTEIN MJ0441-RELATED"/>
    <property type="match status" value="1"/>
</dbReference>
<feature type="transmembrane region" description="Helical" evidence="6">
    <location>
        <begin position="75"/>
        <end position="96"/>
    </location>
</feature>
<keyword evidence="5 6" id="KW-0472">Membrane</keyword>
<evidence type="ECO:0000313" key="7">
    <source>
        <dbReference type="EMBL" id="AXK51522.1"/>
    </source>
</evidence>
<dbReference type="GO" id="GO:0005886">
    <property type="term" value="C:plasma membrane"/>
    <property type="evidence" value="ECO:0007669"/>
    <property type="project" value="UniProtKB-SubCell"/>
</dbReference>
<dbReference type="Pfam" id="PF01925">
    <property type="entry name" value="TauE"/>
    <property type="match status" value="1"/>
</dbReference>
<sequence length="277" mass="30440">MGLAGLIPILIVLALLVSALGSLSGVGGGVLFVPILLLLLTSKSIEEVKFLSTLLVFTSSLINVCYNLYKKSINYLVILIGLTFSIPMIFLGNYLVTLFDSNILKLIIGITLIFIGILLVLVEYKFKNKLLSTTVEQTNAKKFQFLKISDGNYISTFKVIIIALTGGLITSLTGMGGGPILMPLLLIWCKLSIKNAAPISHALIAGASLVSLITNYQFFQEFDLIVVHGLPMIFGVIIGTISAIWLKKYVKKEIYIKWVLIILIWASAIKMIIDYFF</sequence>
<feature type="transmembrane region" description="Helical" evidence="6">
    <location>
        <begin position="258"/>
        <end position="276"/>
    </location>
</feature>
<dbReference type="RefSeq" id="WP_115558417.1">
    <property type="nucleotide sequence ID" value="NZ_CP031376.1"/>
</dbReference>
<feature type="transmembrane region" description="Helical" evidence="6">
    <location>
        <begin position="159"/>
        <end position="187"/>
    </location>
</feature>
<evidence type="ECO:0000256" key="3">
    <source>
        <dbReference type="ARBA" id="ARBA00022692"/>
    </source>
</evidence>
<evidence type="ECO:0000256" key="2">
    <source>
        <dbReference type="ARBA" id="ARBA00009142"/>
    </source>
</evidence>
<dbReference type="InterPro" id="IPR002781">
    <property type="entry name" value="TM_pro_TauE-like"/>
</dbReference>
<accession>A0A345Z4J3</accession>
<dbReference type="Proteomes" id="UP000254792">
    <property type="component" value="Chromosome"/>
</dbReference>
<protein>
    <recommendedName>
        <fullName evidence="6">Probable membrane transporter protein</fullName>
    </recommendedName>
</protein>
<dbReference type="AlphaFoldDB" id="A0A345Z4J3"/>
<keyword evidence="8" id="KW-1185">Reference proteome</keyword>
<evidence type="ECO:0000256" key="4">
    <source>
        <dbReference type="ARBA" id="ARBA00022989"/>
    </source>
</evidence>
<dbReference type="PANTHER" id="PTHR43701:SF2">
    <property type="entry name" value="MEMBRANE TRANSPORTER PROTEIN YJNA-RELATED"/>
    <property type="match status" value="1"/>
</dbReference>
<name>A0A345Z4J3_9MOLU</name>
<keyword evidence="4 6" id="KW-1133">Transmembrane helix</keyword>
<gene>
    <name evidence="7" type="ORF">SALLE_v1c08520</name>
</gene>
<evidence type="ECO:0000313" key="8">
    <source>
        <dbReference type="Proteomes" id="UP000254792"/>
    </source>
</evidence>